<reference evidence="1 2" key="1">
    <citation type="submission" date="2020-05" db="EMBL/GenBank/DDBJ databases">
        <title>Genomic Encyclopedia of Type Strains, Phase IV (KMG-V): Genome sequencing to study the core and pangenomes of soil and plant-associated prokaryotes.</title>
        <authorList>
            <person name="Whitman W."/>
        </authorList>
    </citation>
    <scope>NUCLEOTIDE SEQUENCE [LARGE SCALE GENOMIC DNA]</scope>
    <source>
        <strain evidence="1 2">9A</strain>
    </source>
</reference>
<organism evidence="1 2">
    <name type="scientific">Hymenobacter caeli</name>
    <dbReference type="NCBI Taxonomy" id="2735894"/>
    <lineage>
        <taxon>Bacteria</taxon>
        <taxon>Pseudomonadati</taxon>
        <taxon>Bacteroidota</taxon>
        <taxon>Cytophagia</taxon>
        <taxon>Cytophagales</taxon>
        <taxon>Hymenobacteraceae</taxon>
        <taxon>Hymenobacter</taxon>
    </lineage>
</organism>
<sequence>MVNSEEFITYYLTPKSVEYSTYTLGYSPVVIAEVFADYYNIRQTIIRKGHEIQGNWENGLSGRLSLFNPEETRAFSDLLTPLNPLDVANSNADRCELSTNSNERRDYLEHCVSVITEIQEFLGSAAASNQALVIYFGH</sequence>
<protein>
    <recommendedName>
        <fullName evidence="3">DUF1877 family protein</fullName>
    </recommendedName>
</protein>
<accession>A0ABX2FUE5</accession>
<keyword evidence="2" id="KW-1185">Reference proteome</keyword>
<dbReference type="EMBL" id="JABSNP010000021">
    <property type="protein sequence ID" value="NRT20798.1"/>
    <property type="molecule type" value="Genomic_DNA"/>
</dbReference>
<evidence type="ECO:0008006" key="3">
    <source>
        <dbReference type="Google" id="ProtNLM"/>
    </source>
</evidence>
<gene>
    <name evidence="1" type="ORF">HNP98_003642</name>
</gene>
<evidence type="ECO:0000313" key="2">
    <source>
        <dbReference type="Proteomes" id="UP000779507"/>
    </source>
</evidence>
<name>A0ABX2FUE5_9BACT</name>
<proteinExistence type="predicted"/>
<evidence type="ECO:0000313" key="1">
    <source>
        <dbReference type="EMBL" id="NRT20798.1"/>
    </source>
</evidence>
<dbReference type="RefSeq" id="WP_173811566.1">
    <property type="nucleotide sequence ID" value="NZ_JABSNP010000021.1"/>
</dbReference>
<comment type="caution">
    <text evidence="1">The sequence shown here is derived from an EMBL/GenBank/DDBJ whole genome shotgun (WGS) entry which is preliminary data.</text>
</comment>
<dbReference type="Proteomes" id="UP000779507">
    <property type="component" value="Unassembled WGS sequence"/>
</dbReference>